<dbReference type="SFLD" id="SFLDG00358">
    <property type="entry name" value="Main_(cytGST)"/>
    <property type="match status" value="1"/>
</dbReference>
<evidence type="ECO:0000313" key="2">
    <source>
        <dbReference type="EMBL" id="RJF80522.1"/>
    </source>
</evidence>
<dbReference type="SUPFAM" id="SSF52833">
    <property type="entry name" value="Thioredoxin-like"/>
    <property type="match status" value="1"/>
</dbReference>
<protein>
    <submittedName>
        <fullName evidence="2">Glutathione S-transferase</fullName>
    </submittedName>
</protein>
<dbReference type="OrthoDB" id="7583243at2"/>
<sequence>MVTLYHCARARSFRALWTLEELGLPYELKIMPFPPRARQEGYLDLNPLGTVPSFIDDQGKLMTESAAICHYLVTRHGPTPLAVTPDEADYGPYLNFLHMGEATLTFPQTIVLRYTMLEPEERRLPQAAEDYAKWFLSRLRAAATLIGPEFVCAGRFTAADISFGYALKLAGLLGLAGEFPENIKDYWARISDRDAYRRAEAAEKNV</sequence>
<dbReference type="RefSeq" id="WP_119782574.1">
    <property type="nucleotide sequence ID" value="NZ_QYUK01000016.1"/>
</dbReference>
<evidence type="ECO:0000313" key="3">
    <source>
        <dbReference type="Proteomes" id="UP000284605"/>
    </source>
</evidence>
<dbReference type="Gene3D" id="3.40.30.10">
    <property type="entry name" value="Glutaredoxin"/>
    <property type="match status" value="1"/>
</dbReference>
<accession>A0A418VTP6</accession>
<dbReference type="PANTHER" id="PTHR44051:SF21">
    <property type="entry name" value="GLUTATHIONE S-TRANSFERASE FAMILY PROTEIN"/>
    <property type="match status" value="1"/>
</dbReference>
<dbReference type="PANTHER" id="PTHR44051">
    <property type="entry name" value="GLUTATHIONE S-TRANSFERASE-RELATED"/>
    <property type="match status" value="1"/>
</dbReference>
<comment type="caution">
    <text evidence="2">The sequence shown here is derived from an EMBL/GenBank/DDBJ whole genome shotgun (WGS) entry which is preliminary data.</text>
</comment>
<dbReference type="SFLD" id="SFLDS00019">
    <property type="entry name" value="Glutathione_Transferase_(cytos"/>
    <property type="match status" value="1"/>
</dbReference>
<dbReference type="CDD" id="cd03046">
    <property type="entry name" value="GST_N_GTT1_like"/>
    <property type="match status" value="1"/>
</dbReference>
<feature type="domain" description="GST N-terminal" evidence="1">
    <location>
        <begin position="1"/>
        <end position="80"/>
    </location>
</feature>
<dbReference type="SFLD" id="SFLDG01150">
    <property type="entry name" value="Main.1:_Beta-like"/>
    <property type="match status" value="1"/>
</dbReference>
<dbReference type="InterPro" id="IPR040079">
    <property type="entry name" value="Glutathione_S-Trfase"/>
</dbReference>
<organism evidence="2 3">
    <name type="scientific">Oleomonas cavernae</name>
    <dbReference type="NCBI Taxonomy" id="2320859"/>
    <lineage>
        <taxon>Bacteria</taxon>
        <taxon>Pseudomonadati</taxon>
        <taxon>Pseudomonadota</taxon>
        <taxon>Alphaproteobacteria</taxon>
        <taxon>Acetobacterales</taxon>
        <taxon>Acetobacteraceae</taxon>
        <taxon>Oleomonas</taxon>
    </lineage>
</organism>
<dbReference type="SUPFAM" id="SSF47616">
    <property type="entry name" value="GST C-terminal domain-like"/>
    <property type="match status" value="1"/>
</dbReference>
<dbReference type="Gene3D" id="1.20.1050.10">
    <property type="match status" value="1"/>
</dbReference>
<dbReference type="InterPro" id="IPR004045">
    <property type="entry name" value="Glutathione_S-Trfase_N"/>
</dbReference>
<evidence type="ECO:0000259" key="1">
    <source>
        <dbReference type="PROSITE" id="PS50404"/>
    </source>
</evidence>
<gene>
    <name evidence="2" type="ORF">D3874_25675</name>
</gene>
<proteinExistence type="predicted"/>
<reference evidence="2 3" key="1">
    <citation type="submission" date="2018-09" db="EMBL/GenBank/DDBJ databases">
        <authorList>
            <person name="Zhu H."/>
        </authorList>
    </citation>
    <scope>NUCLEOTIDE SEQUENCE [LARGE SCALE GENOMIC DNA]</scope>
    <source>
        <strain evidence="2 3">K1W22B-8</strain>
    </source>
</reference>
<dbReference type="Proteomes" id="UP000284605">
    <property type="component" value="Unassembled WGS sequence"/>
</dbReference>
<dbReference type="Pfam" id="PF13409">
    <property type="entry name" value="GST_N_2"/>
    <property type="match status" value="1"/>
</dbReference>
<dbReference type="EMBL" id="QYUK01000016">
    <property type="protein sequence ID" value="RJF80522.1"/>
    <property type="molecule type" value="Genomic_DNA"/>
</dbReference>
<dbReference type="AlphaFoldDB" id="A0A418VTP6"/>
<dbReference type="InterPro" id="IPR036282">
    <property type="entry name" value="Glutathione-S-Trfase_C_sf"/>
</dbReference>
<name>A0A418VTP6_9PROT</name>
<keyword evidence="2" id="KW-0808">Transferase</keyword>
<dbReference type="PROSITE" id="PS50404">
    <property type="entry name" value="GST_NTER"/>
    <property type="match status" value="1"/>
</dbReference>
<keyword evidence="3" id="KW-1185">Reference proteome</keyword>
<dbReference type="InterPro" id="IPR036249">
    <property type="entry name" value="Thioredoxin-like_sf"/>
</dbReference>
<dbReference type="GO" id="GO:0016740">
    <property type="term" value="F:transferase activity"/>
    <property type="evidence" value="ECO:0007669"/>
    <property type="project" value="UniProtKB-KW"/>
</dbReference>